<evidence type="ECO:0000313" key="4">
    <source>
        <dbReference type="Proteomes" id="UP001498476"/>
    </source>
</evidence>
<feature type="compositionally biased region" description="Acidic residues" evidence="1">
    <location>
        <begin position="361"/>
        <end position="373"/>
    </location>
</feature>
<accession>A0ABR1HQV3</accession>
<feature type="compositionally biased region" description="Acidic residues" evidence="1">
    <location>
        <begin position="386"/>
        <end position="401"/>
    </location>
</feature>
<reference evidence="3 4" key="1">
    <citation type="journal article" date="2025" name="Microbiol. Resour. Announc.">
        <title>Draft genome sequences for Neonectria magnoliae and Neonectria punicea, canker pathogens of Liriodendron tulipifera and Acer saccharum in West Virginia.</title>
        <authorList>
            <person name="Petronek H.M."/>
            <person name="Kasson M.T."/>
            <person name="Metheny A.M."/>
            <person name="Stauder C.M."/>
            <person name="Lovett B."/>
            <person name="Lynch S.C."/>
            <person name="Garnas J.R."/>
            <person name="Kasson L.R."/>
            <person name="Stajich J.E."/>
        </authorList>
    </citation>
    <scope>NUCLEOTIDE SEQUENCE [LARGE SCALE GENOMIC DNA]</scope>
    <source>
        <strain evidence="3 4">NRRL 64653</strain>
    </source>
</reference>
<dbReference type="Proteomes" id="UP001498476">
    <property type="component" value="Unassembled WGS sequence"/>
</dbReference>
<evidence type="ECO:0000313" key="3">
    <source>
        <dbReference type="EMBL" id="KAK7423108.1"/>
    </source>
</evidence>
<evidence type="ECO:0000256" key="1">
    <source>
        <dbReference type="SAM" id="MobiDB-lite"/>
    </source>
</evidence>
<gene>
    <name evidence="3" type="ORF">QQX98_001184</name>
</gene>
<feature type="region of interest" description="Disordered" evidence="1">
    <location>
        <begin position="358"/>
        <end position="401"/>
    </location>
</feature>
<dbReference type="Pfam" id="PF10544">
    <property type="entry name" value="T5orf172"/>
    <property type="match status" value="1"/>
</dbReference>
<dbReference type="PANTHER" id="PTHR28094:SF1">
    <property type="entry name" value="MEIOTICALLY UP-REGULATED GENE 113 PROTEIN"/>
    <property type="match status" value="1"/>
</dbReference>
<dbReference type="InterPro" id="IPR053006">
    <property type="entry name" value="Meiosis_regulatory"/>
</dbReference>
<dbReference type="PANTHER" id="PTHR28094">
    <property type="entry name" value="MEIOTICALLY UP-REGULATED GENE 113 PROTEIN"/>
    <property type="match status" value="1"/>
</dbReference>
<dbReference type="EMBL" id="JAZAVJ010000011">
    <property type="protein sequence ID" value="KAK7423108.1"/>
    <property type="molecule type" value="Genomic_DNA"/>
</dbReference>
<evidence type="ECO:0000259" key="2">
    <source>
        <dbReference type="SMART" id="SM00974"/>
    </source>
</evidence>
<comment type="caution">
    <text evidence="3">The sequence shown here is derived from an EMBL/GenBank/DDBJ whole genome shotgun (WGS) entry which is preliminary data.</text>
</comment>
<organism evidence="3 4">
    <name type="scientific">Neonectria punicea</name>
    <dbReference type="NCBI Taxonomy" id="979145"/>
    <lineage>
        <taxon>Eukaryota</taxon>
        <taxon>Fungi</taxon>
        <taxon>Dikarya</taxon>
        <taxon>Ascomycota</taxon>
        <taxon>Pezizomycotina</taxon>
        <taxon>Sordariomycetes</taxon>
        <taxon>Hypocreomycetidae</taxon>
        <taxon>Hypocreales</taxon>
        <taxon>Nectriaceae</taxon>
        <taxon>Neonectria</taxon>
    </lineage>
</organism>
<dbReference type="SMART" id="SM00974">
    <property type="entry name" value="T5orf172"/>
    <property type="match status" value="1"/>
</dbReference>
<feature type="compositionally biased region" description="Basic and acidic residues" evidence="1">
    <location>
        <begin position="136"/>
        <end position="158"/>
    </location>
</feature>
<keyword evidence="4" id="KW-1185">Reference proteome</keyword>
<proteinExistence type="predicted"/>
<sequence length="401" mass="45787">MSLPASLLVWPATSSTLRELLGLDSQPRLRCIGQTKKDNQCKNKGSGQTSVLVSSLLGQIVSSGSLVAARSLLAQVSHLVLCGRHKKYRLSYLESWEKQLALLKPAAVKVEDKDDKPTLAELSVKVTRYSPRRRRSSDQKDKVKEETPEEDTFRDTKPRASVTSPSKPLPHKSPKPIPSKKIVHKFEPFSDPLSIETRNKSVKKLVLRSLSDKERSSEGCIYVYTFPENYHDAAPYLKIGNASDLDNRMASWERQCGYKPKVLSDFRTELYVKVERLVHAQLRNQRIRETGGCPRCQVKHQEWFKVRSSKACEVLGLWTAWTRQEPYHENGILKDQWLVRLEGLDMSDPDCWEEFVNGKYEDDEDDWEDEDIESGLSESDNSDCSSEYEYDSASSEDCDYV</sequence>
<name>A0ABR1HQV3_9HYPO</name>
<feature type="domain" description="Bacteriophage T5 Orf172 DNA-binding" evidence="2">
    <location>
        <begin position="231"/>
        <end position="318"/>
    </location>
</feature>
<feature type="region of interest" description="Disordered" evidence="1">
    <location>
        <begin position="129"/>
        <end position="179"/>
    </location>
</feature>
<dbReference type="InterPro" id="IPR018306">
    <property type="entry name" value="Phage_T5_Orf172_DNA-bd"/>
</dbReference>
<protein>
    <recommendedName>
        <fullName evidence="2">Bacteriophage T5 Orf172 DNA-binding domain-containing protein</fullName>
    </recommendedName>
</protein>